<name>A0A1D6IK47_MAIZE</name>
<sequence length="108" mass="12364">MIEEGIHPTVFTYSILINGLCTQGYMEEAIKLLDQMIENNVDPNYVTYWTLIQGYVRCGNMIEISKIYDKMHIHGLLPTNVSGDVKQSCPAIHNPNRETCQMKMHSQC</sequence>
<evidence type="ECO:0000256" key="2">
    <source>
        <dbReference type="ARBA" id="ARBA00022737"/>
    </source>
</evidence>
<accession>A0A1D6IK47</accession>
<dbReference type="InterPro" id="IPR002885">
    <property type="entry name" value="PPR_rpt"/>
</dbReference>
<dbReference type="ExpressionAtlas" id="A0A1D6IK47">
    <property type="expression patterns" value="baseline and differential"/>
</dbReference>
<evidence type="ECO:0000256" key="1">
    <source>
        <dbReference type="ARBA" id="ARBA00007626"/>
    </source>
</evidence>
<reference evidence="4" key="1">
    <citation type="submission" date="2015-12" db="EMBL/GenBank/DDBJ databases">
        <title>Update maize B73 reference genome by single molecule sequencing technologies.</title>
        <authorList>
            <consortium name="Maize Genome Sequencing Project"/>
            <person name="Ware D."/>
        </authorList>
    </citation>
    <scope>NUCLEOTIDE SEQUENCE [LARGE SCALE GENOMIC DNA]</scope>
    <source>
        <tissue evidence="4">Seedling</tissue>
    </source>
</reference>
<proteinExistence type="inferred from homology"/>
<keyword evidence="3" id="KW-0809">Transit peptide</keyword>
<evidence type="ECO:0000256" key="3">
    <source>
        <dbReference type="ARBA" id="ARBA00022946"/>
    </source>
</evidence>
<keyword evidence="2" id="KW-0677">Repeat</keyword>
<dbReference type="Pfam" id="PF13041">
    <property type="entry name" value="PPR_2"/>
    <property type="match status" value="1"/>
</dbReference>
<comment type="similarity">
    <text evidence="1">Belongs to the PPR family. P subfamily.</text>
</comment>
<organism evidence="4">
    <name type="scientific">Zea mays</name>
    <name type="common">Maize</name>
    <dbReference type="NCBI Taxonomy" id="4577"/>
    <lineage>
        <taxon>Eukaryota</taxon>
        <taxon>Viridiplantae</taxon>
        <taxon>Streptophyta</taxon>
        <taxon>Embryophyta</taxon>
        <taxon>Tracheophyta</taxon>
        <taxon>Spermatophyta</taxon>
        <taxon>Magnoliopsida</taxon>
        <taxon>Liliopsida</taxon>
        <taxon>Poales</taxon>
        <taxon>Poaceae</taxon>
        <taxon>PACMAD clade</taxon>
        <taxon>Panicoideae</taxon>
        <taxon>Andropogonodae</taxon>
        <taxon>Andropogoneae</taxon>
        <taxon>Tripsacinae</taxon>
        <taxon>Zea</taxon>
    </lineage>
</organism>
<dbReference type="PANTHER" id="PTHR47941">
    <property type="entry name" value="PENTATRICOPEPTIDE REPEAT-CONTAINING PROTEIN 3, MITOCHONDRIAL"/>
    <property type="match status" value="1"/>
</dbReference>
<dbReference type="AlphaFoldDB" id="A0A1D6IK47"/>
<evidence type="ECO:0000313" key="4">
    <source>
        <dbReference type="EMBL" id="ONM59770.1"/>
    </source>
</evidence>
<protein>
    <submittedName>
        <fullName evidence="4">Putative pentatricopeptide repeat-containing protein</fullName>
    </submittedName>
</protein>
<dbReference type="PROSITE" id="PS51375">
    <property type="entry name" value="PPR"/>
    <property type="match status" value="2"/>
</dbReference>
<dbReference type="Gene3D" id="1.25.40.10">
    <property type="entry name" value="Tetratricopeptide repeat domain"/>
    <property type="match status" value="1"/>
</dbReference>
<dbReference type="InterPro" id="IPR011990">
    <property type="entry name" value="TPR-like_helical_dom_sf"/>
</dbReference>
<dbReference type="EMBL" id="CM007650">
    <property type="protein sequence ID" value="ONM59770.1"/>
    <property type="molecule type" value="Genomic_DNA"/>
</dbReference>
<gene>
    <name evidence="4" type="ORF">ZEAMMB73_Zm00001d022184</name>
</gene>
<dbReference type="NCBIfam" id="TIGR00756">
    <property type="entry name" value="PPR"/>
    <property type="match status" value="2"/>
</dbReference>